<keyword evidence="1" id="KW-1133">Transmembrane helix</keyword>
<gene>
    <name evidence="2" type="ORF">SAMN05421647_103290</name>
</gene>
<feature type="transmembrane region" description="Helical" evidence="1">
    <location>
        <begin position="47"/>
        <end position="67"/>
    </location>
</feature>
<evidence type="ECO:0000313" key="2">
    <source>
        <dbReference type="EMBL" id="SIQ27341.1"/>
    </source>
</evidence>
<dbReference type="EMBL" id="FTMN01000003">
    <property type="protein sequence ID" value="SIQ27341.1"/>
    <property type="molecule type" value="Genomic_DNA"/>
</dbReference>
<evidence type="ECO:0000313" key="3">
    <source>
        <dbReference type="Proteomes" id="UP000186895"/>
    </source>
</evidence>
<evidence type="ECO:0008006" key="4">
    <source>
        <dbReference type="Google" id="ProtNLM"/>
    </source>
</evidence>
<protein>
    <recommendedName>
        <fullName evidence="4">Major facilitator superfamily (MFS) profile domain-containing protein</fullName>
    </recommendedName>
</protein>
<name>A0A1N6RES5_9GAMM</name>
<keyword evidence="3" id="KW-1185">Reference proteome</keyword>
<dbReference type="Proteomes" id="UP000186895">
    <property type="component" value="Unassembled WGS sequence"/>
</dbReference>
<evidence type="ECO:0000256" key="1">
    <source>
        <dbReference type="SAM" id="Phobius"/>
    </source>
</evidence>
<keyword evidence="1" id="KW-0812">Transmembrane</keyword>
<keyword evidence="1" id="KW-0472">Membrane</keyword>
<organism evidence="2 3">
    <name type="scientific">Marinobacterium stanieri</name>
    <dbReference type="NCBI Taxonomy" id="49186"/>
    <lineage>
        <taxon>Bacteria</taxon>
        <taxon>Pseudomonadati</taxon>
        <taxon>Pseudomonadota</taxon>
        <taxon>Gammaproteobacteria</taxon>
        <taxon>Oceanospirillales</taxon>
        <taxon>Oceanospirillaceae</taxon>
        <taxon>Marinobacterium</taxon>
    </lineage>
</organism>
<feature type="transmembrane region" description="Helical" evidence="1">
    <location>
        <begin position="21"/>
        <end position="41"/>
    </location>
</feature>
<sequence>MVIIASLPYHSARALRCVTGLSTALLLLGLGSTLGGLVFDLHGYQSAFGLSAALLTASSLTVAWLAFKHKHSA</sequence>
<dbReference type="AlphaFoldDB" id="A0A1N6RES5"/>
<accession>A0A1N6RES5</accession>
<dbReference type="STRING" id="49186.SAMN05421647_103290"/>
<reference evidence="2 3" key="1">
    <citation type="submission" date="2017-01" db="EMBL/GenBank/DDBJ databases">
        <authorList>
            <person name="Mah S.A."/>
            <person name="Swanson W.J."/>
            <person name="Moy G.W."/>
            <person name="Vacquier V.D."/>
        </authorList>
    </citation>
    <scope>NUCLEOTIDE SEQUENCE [LARGE SCALE GENOMIC DNA]</scope>
    <source>
        <strain evidence="2 3">DSM 7027</strain>
    </source>
</reference>
<proteinExistence type="predicted"/>